<feature type="compositionally biased region" description="Low complexity" evidence="1">
    <location>
        <begin position="404"/>
        <end position="441"/>
    </location>
</feature>
<feature type="compositionally biased region" description="Pro residues" evidence="1">
    <location>
        <begin position="242"/>
        <end position="252"/>
    </location>
</feature>
<organism evidence="3 4">
    <name type="scientific">Suillus placidus</name>
    <dbReference type="NCBI Taxonomy" id="48579"/>
    <lineage>
        <taxon>Eukaryota</taxon>
        <taxon>Fungi</taxon>
        <taxon>Dikarya</taxon>
        <taxon>Basidiomycota</taxon>
        <taxon>Agaricomycotina</taxon>
        <taxon>Agaricomycetes</taxon>
        <taxon>Agaricomycetidae</taxon>
        <taxon>Boletales</taxon>
        <taxon>Suillineae</taxon>
        <taxon>Suillaceae</taxon>
        <taxon>Suillus</taxon>
    </lineage>
</organism>
<sequence>MSSTSTDSDAGSTLSAATIAGIVIGVVGGAAVVATVCFYLRCWRRDRGKFTRLPKGGKAVDPDEEFVSRGPSVHDRLGRYSHGQHLSVSLEPLLRSSPPQTPHWQDTPAVSSPQIPLDWSHLPPALPNTTTDHSYHSLYDTDDPFARMQKAMLPTSPAHHMPVSSRRVSHEVPLEQYPRHTVTVKNPGPNTPLFINRTLIRHSGPDFFPGQASTSPFSSADPPQSVSSRTGSDTVHLFADAPPSPSPPPLSPKPQISILSPLAEHTAPKESREKANQPRTAGSEVDANSPASIYSQESAPHPSHPPEPQLPSQSSKRGRASQRYSMTLKLSELSPVIESSTSMNGSPFHDVSTNSEMEKKPSRTFSELERSSSLSVALSHNAPSTAPECTSLPLLSSNNAFGKSGSSTTTLSPSSSQATRYPSLAPSSLAPSSLAPSSSSSNPHSDSATEWHRPPSGLNELKGVQILDLPNSDAPTLEIPQVPALPPAHRQPLAADEKCEKSPLKARLRAHSPGSVPEVEERPIVQCGIASIDVTL</sequence>
<feature type="compositionally biased region" description="Low complexity" evidence="1">
    <location>
        <begin position="253"/>
        <end position="262"/>
    </location>
</feature>
<keyword evidence="2" id="KW-0472">Membrane</keyword>
<evidence type="ECO:0000313" key="4">
    <source>
        <dbReference type="Proteomes" id="UP000714275"/>
    </source>
</evidence>
<protein>
    <submittedName>
        <fullName evidence="3">Uncharacterized protein</fullName>
    </submittedName>
</protein>
<feature type="compositionally biased region" description="Basic and acidic residues" evidence="1">
    <location>
        <begin position="356"/>
        <end position="370"/>
    </location>
</feature>
<feature type="region of interest" description="Disordered" evidence="1">
    <location>
        <begin position="202"/>
        <end position="520"/>
    </location>
</feature>
<comment type="caution">
    <text evidence="3">The sequence shown here is derived from an EMBL/GenBank/DDBJ whole genome shotgun (WGS) entry which is preliminary data.</text>
</comment>
<keyword evidence="2" id="KW-1133">Transmembrane helix</keyword>
<reference evidence="3" key="1">
    <citation type="journal article" date="2020" name="New Phytol.">
        <title>Comparative genomics reveals dynamic genome evolution in host specialist ectomycorrhizal fungi.</title>
        <authorList>
            <person name="Lofgren L.A."/>
            <person name="Nguyen N.H."/>
            <person name="Vilgalys R."/>
            <person name="Ruytinx J."/>
            <person name="Liao H.L."/>
            <person name="Branco S."/>
            <person name="Kuo A."/>
            <person name="LaButti K."/>
            <person name="Lipzen A."/>
            <person name="Andreopoulos W."/>
            <person name="Pangilinan J."/>
            <person name="Riley R."/>
            <person name="Hundley H."/>
            <person name="Na H."/>
            <person name="Barry K."/>
            <person name="Grigoriev I.V."/>
            <person name="Stajich J.E."/>
            <person name="Kennedy P.G."/>
        </authorList>
    </citation>
    <scope>NUCLEOTIDE SEQUENCE</scope>
    <source>
        <strain evidence="3">DOB743</strain>
    </source>
</reference>
<feature type="compositionally biased region" description="Basic and acidic residues" evidence="1">
    <location>
        <begin position="266"/>
        <end position="276"/>
    </location>
</feature>
<proteinExistence type="predicted"/>
<dbReference type="OrthoDB" id="2682910at2759"/>
<accession>A0A9P7CZI3</accession>
<name>A0A9P7CZI3_9AGAM</name>
<dbReference type="AlphaFoldDB" id="A0A9P7CZI3"/>
<evidence type="ECO:0000313" key="3">
    <source>
        <dbReference type="EMBL" id="KAG1774660.1"/>
    </source>
</evidence>
<keyword evidence="2" id="KW-0812">Transmembrane</keyword>
<feature type="compositionally biased region" description="Polar residues" evidence="1">
    <location>
        <begin position="211"/>
        <end position="233"/>
    </location>
</feature>
<feature type="compositionally biased region" description="Polar residues" evidence="1">
    <location>
        <begin position="371"/>
        <end position="401"/>
    </location>
</feature>
<keyword evidence="4" id="KW-1185">Reference proteome</keyword>
<feature type="transmembrane region" description="Helical" evidence="2">
    <location>
        <begin position="16"/>
        <end position="40"/>
    </location>
</feature>
<gene>
    <name evidence="3" type="ORF">EV702DRAFT_1200239</name>
</gene>
<feature type="compositionally biased region" description="Polar residues" evidence="1">
    <location>
        <begin position="337"/>
        <end position="355"/>
    </location>
</feature>
<dbReference type="EMBL" id="JABBWD010000040">
    <property type="protein sequence ID" value="KAG1774660.1"/>
    <property type="molecule type" value="Genomic_DNA"/>
</dbReference>
<evidence type="ECO:0000256" key="1">
    <source>
        <dbReference type="SAM" id="MobiDB-lite"/>
    </source>
</evidence>
<dbReference type="Proteomes" id="UP000714275">
    <property type="component" value="Unassembled WGS sequence"/>
</dbReference>
<evidence type="ECO:0000256" key="2">
    <source>
        <dbReference type="SAM" id="Phobius"/>
    </source>
</evidence>